<accession>A0AAD6UPU5</accession>
<feature type="signal peptide" evidence="2">
    <location>
        <begin position="1"/>
        <end position="16"/>
    </location>
</feature>
<dbReference type="EMBL" id="JARJCW010000126">
    <property type="protein sequence ID" value="KAJ7191951.1"/>
    <property type="molecule type" value="Genomic_DNA"/>
</dbReference>
<dbReference type="Proteomes" id="UP001219525">
    <property type="component" value="Unassembled WGS sequence"/>
</dbReference>
<feature type="compositionally biased region" description="Basic and acidic residues" evidence="1">
    <location>
        <begin position="194"/>
        <end position="204"/>
    </location>
</feature>
<name>A0AAD6UPU5_9AGAR</name>
<evidence type="ECO:0000313" key="4">
    <source>
        <dbReference type="Proteomes" id="UP001219525"/>
    </source>
</evidence>
<evidence type="ECO:0000256" key="2">
    <source>
        <dbReference type="SAM" id="SignalP"/>
    </source>
</evidence>
<protein>
    <submittedName>
        <fullName evidence="3">Uncharacterized protein</fullName>
    </submittedName>
</protein>
<keyword evidence="4" id="KW-1185">Reference proteome</keyword>
<gene>
    <name evidence="3" type="ORF">GGX14DRAFT_406771</name>
</gene>
<feature type="region of interest" description="Disordered" evidence="1">
    <location>
        <begin position="194"/>
        <end position="281"/>
    </location>
</feature>
<sequence>MVSGLLTSVVKIAVCAQLTLLKNRINQSRDGYVESDFSTGESECVELPVVDFQGLGAVESAEVNAEHPIDALRRKSVGRTNTTPGQNIRHCIISDAVTARSPLTVIKFLAGVWCIGLRGTRKAGLACKTRYMVPQSGTRKTLAKSSDSENGIVYRGRVVQDTMSVAVAVGFQVAADAPLCVFHEVIPAESHRWPAEKEPGHDAAPRQAQPRCSTMPRRPDKRSWSLLAAYAHRNSKARHAGNASPKRGNPACTPFTLRDNAAMASTANTPTSTSTDASANT</sequence>
<feature type="compositionally biased region" description="Low complexity" evidence="1">
    <location>
        <begin position="260"/>
        <end position="281"/>
    </location>
</feature>
<organism evidence="3 4">
    <name type="scientific">Mycena pura</name>
    <dbReference type="NCBI Taxonomy" id="153505"/>
    <lineage>
        <taxon>Eukaryota</taxon>
        <taxon>Fungi</taxon>
        <taxon>Dikarya</taxon>
        <taxon>Basidiomycota</taxon>
        <taxon>Agaricomycotina</taxon>
        <taxon>Agaricomycetes</taxon>
        <taxon>Agaricomycetidae</taxon>
        <taxon>Agaricales</taxon>
        <taxon>Marasmiineae</taxon>
        <taxon>Mycenaceae</taxon>
        <taxon>Mycena</taxon>
    </lineage>
</organism>
<feature type="chain" id="PRO_5042209633" evidence="2">
    <location>
        <begin position="17"/>
        <end position="281"/>
    </location>
</feature>
<dbReference type="AlphaFoldDB" id="A0AAD6UPU5"/>
<comment type="caution">
    <text evidence="3">The sequence shown here is derived from an EMBL/GenBank/DDBJ whole genome shotgun (WGS) entry which is preliminary data.</text>
</comment>
<keyword evidence="2" id="KW-0732">Signal</keyword>
<evidence type="ECO:0000256" key="1">
    <source>
        <dbReference type="SAM" id="MobiDB-lite"/>
    </source>
</evidence>
<proteinExistence type="predicted"/>
<evidence type="ECO:0000313" key="3">
    <source>
        <dbReference type="EMBL" id="KAJ7191951.1"/>
    </source>
</evidence>
<reference evidence="3" key="1">
    <citation type="submission" date="2023-03" db="EMBL/GenBank/DDBJ databases">
        <title>Massive genome expansion in bonnet fungi (Mycena s.s.) driven by repeated elements and novel gene families across ecological guilds.</title>
        <authorList>
            <consortium name="Lawrence Berkeley National Laboratory"/>
            <person name="Harder C.B."/>
            <person name="Miyauchi S."/>
            <person name="Viragh M."/>
            <person name="Kuo A."/>
            <person name="Thoen E."/>
            <person name="Andreopoulos B."/>
            <person name="Lu D."/>
            <person name="Skrede I."/>
            <person name="Drula E."/>
            <person name="Henrissat B."/>
            <person name="Morin E."/>
            <person name="Kohler A."/>
            <person name="Barry K."/>
            <person name="LaButti K."/>
            <person name="Morin E."/>
            <person name="Salamov A."/>
            <person name="Lipzen A."/>
            <person name="Mereny Z."/>
            <person name="Hegedus B."/>
            <person name="Baldrian P."/>
            <person name="Stursova M."/>
            <person name="Weitz H."/>
            <person name="Taylor A."/>
            <person name="Grigoriev I.V."/>
            <person name="Nagy L.G."/>
            <person name="Martin F."/>
            <person name="Kauserud H."/>
        </authorList>
    </citation>
    <scope>NUCLEOTIDE SEQUENCE</scope>
    <source>
        <strain evidence="3">9144</strain>
    </source>
</reference>